<evidence type="ECO:0000256" key="1">
    <source>
        <dbReference type="ARBA" id="ARBA00004123"/>
    </source>
</evidence>
<feature type="compositionally biased region" description="Basic residues" evidence="7">
    <location>
        <begin position="1755"/>
        <end position="1765"/>
    </location>
</feature>
<keyword evidence="6" id="KW-0131">Cell cycle</keyword>
<accession>A0A9P7PUS0</accession>
<keyword evidence="5" id="KW-0539">Nucleus</keyword>
<dbReference type="GO" id="GO:0005634">
    <property type="term" value="C:nucleus"/>
    <property type="evidence" value="ECO:0007669"/>
    <property type="project" value="UniProtKB-SubCell"/>
</dbReference>
<feature type="domain" description="Telomere-associated protein Rif1 N-terminal" evidence="8">
    <location>
        <begin position="158"/>
        <end position="528"/>
    </location>
</feature>
<comment type="subcellular location">
    <subcellularLocation>
        <location evidence="2">Chromosome</location>
        <location evidence="2">Telomere</location>
    </subcellularLocation>
    <subcellularLocation>
        <location evidence="1">Nucleus</location>
    </subcellularLocation>
</comment>
<keyword evidence="10" id="KW-1185">Reference proteome</keyword>
<evidence type="ECO:0000256" key="2">
    <source>
        <dbReference type="ARBA" id="ARBA00004574"/>
    </source>
</evidence>
<feature type="compositionally biased region" description="Polar residues" evidence="7">
    <location>
        <begin position="1124"/>
        <end position="1140"/>
    </location>
</feature>
<dbReference type="PANTHER" id="PTHR22928">
    <property type="entry name" value="TELOMERE-ASSOCIATED PROTEIN RIF1"/>
    <property type="match status" value="1"/>
</dbReference>
<feature type="compositionally biased region" description="Low complexity" evidence="7">
    <location>
        <begin position="1"/>
        <end position="10"/>
    </location>
</feature>
<feature type="region of interest" description="Disordered" evidence="7">
    <location>
        <begin position="1523"/>
        <end position="1551"/>
    </location>
</feature>
<keyword evidence="3" id="KW-0158">Chromosome</keyword>
<evidence type="ECO:0000256" key="7">
    <source>
        <dbReference type="SAM" id="MobiDB-lite"/>
    </source>
</evidence>
<dbReference type="PANTHER" id="PTHR22928:SF3">
    <property type="entry name" value="TELOMERE-ASSOCIATED PROTEIN RIF1"/>
    <property type="match status" value="1"/>
</dbReference>
<evidence type="ECO:0000256" key="4">
    <source>
        <dbReference type="ARBA" id="ARBA00022895"/>
    </source>
</evidence>
<evidence type="ECO:0000313" key="10">
    <source>
        <dbReference type="Proteomes" id="UP000732380"/>
    </source>
</evidence>
<dbReference type="Pfam" id="PF12231">
    <property type="entry name" value="Rif1_N"/>
    <property type="match status" value="1"/>
</dbReference>
<sequence length="1765" mass="195139">MASAAASASSITLLESLPARPPTPPREAFHETDIALEPLASSTLAFDPRLSLQTPPNGNPPTFFVATDSDSNPSRAQKRVEWSAHTDYREAPQFQNSLKLTRFSSLLAPSSTSSKPVKGILKTSSSPNTTPSWLGNATDGSSAPVVIIEMLNSSIKQLAGSNRDSKLDAYMMLSRALKTSSNLPDRVALHDKMSLFMQFIQRDMTAKTSAGVLDSSLINHSLTLLATFLHFPGIASTLTTDFGVFVMEHSIRSFEDQTMPKDVVRHLMQVVAFQNFSPKVVTSDRVGRLVAAVHSIENHLKGKSIVMSRLHIYKRLVKQSRIHMATHCDWLKDMFTDMLSTVKEIRSQAINFGMEAGFTLITEKQLFRKVTDIFQTTSDTETYIEFYIKRLQYMIKERQTCAVVPQIWSVVNLFLRCPLDRWHYYGPWLTLVQSAFNMTDSLTKQEANFAWNRYVYLTVSDSKVSAKTISTLCQPLLSQLRRKTNPRQREEAMKLRRVVIGGICNLYYYTFAPGSDKHVPDIIWDVAVKPIIGQLRSLDHKFNALGDGVTQAARLLFHLLDVRTPRIWRQDRIMDHTPVKPDELPAIDSKWIRKNCDKVIECVGPIIRQGFRHLEHKDSLVYRLWQALITSVAAASAKDIKVSDETAKFVACAFELLSEVITSAAVATEAGADVALSDAKLFPCLSNYIQLLIIGLGILPFTEKRLSMTVSNTFKPVSTPSHRPDRKENSCDGIVRLPLHHLFVMLSSIRTDCADHGHLSTFFLSVFGPFLRNKSAKGQLHLSIELLHLTSQSTLSPAAPWLFTANCAKACLEAPSSNTAASSIERMLGSDYGQIVSLLERGLTSHSGLTSTSWLSLLQVLAARVTREFGDAGCCLIVVEPLAKRLNALVTSSKDRPSTLVLAAVMALFSLTKSPRDKQALEAARSKLWGAPSSLAKLTSIQPLKALAELGNYILSYLYERYDDIDIDVSLFMETIFRFLDKNSVAGLTAVVDLQSGLIKWIQDDEAILTSGCQSSLLNIVSSMWDHICSKIVAHCQVMDNVMSQIEPLLISGFKSKCSDINVRTALTWNAIVANNEDVSCSDDLKSIISAVTSTVDIFRQGDSRVIVASRCQKLPLVQDGNERSVTCPSRSTAETNTGSAIDAPVAGSLRCSLGRKQRVETTPETTRSMPNNRASDSRFRHDDSQIQFERIASSSPLQEESQHLTERQKEVRQRQRSAPALYSDAPSTSPPATVQVLSRCNSMGGASESDEQVQQSTPKQKKSFEDLISSTPTPRRGELLQMDDFNDPPSSPLVPRPFPLLSEIQSRSRAGTLDDWKFSSPPASPTETLCQRPEDAQRGSAAPAEELPPVRSLRSSRKQQKVGERAQEHIVEAATSKVAERERVVISEAAVQQPKPLEGATTRARKAHEAPKSEAIPPTKVKSTPTRRSHCQSKLELQSEKDTALSVDSSFDAATTSTSEFEMKTEVAGQSIVQLQLAETTASDTLEPVEPHECTMMRVGSVCSSAEQLKELAIQDLPSVVPSTPAQTAESAVSSVRRRKRKRQSKEDDACHKKICASVDEGTEVTRLSMEPDNNLVSAQEHDSVNAMETRSGLRKRQHQGSSYEKKSGRSSVGPAITLHAITDGGDTDDEVFSQLVTESHAASQQSLSQQDSLEVPHDDPSMKHTAAASDQIHVSRQNDVLAQDDEAQTRANSVVGGTDKTVSIVESLKGSLEQLRSVSLTREKVYEVEDILMDMKRELFEAERRGRVQPRPARPRKRSSRRR</sequence>
<protein>
    <recommendedName>
        <fullName evidence="8">Telomere-associated protein Rif1 N-terminal domain-containing protein</fullName>
    </recommendedName>
</protein>
<feature type="region of interest" description="Disordered" evidence="7">
    <location>
        <begin position="1391"/>
        <end position="1446"/>
    </location>
</feature>
<feature type="compositionally biased region" description="Polar residues" evidence="7">
    <location>
        <begin position="1161"/>
        <end position="1175"/>
    </location>
</feature>
<feature type="region of interest" description="Disordered" evidence="7">
    <location>
        <begin position="1573"/>
        <end position="1613"/>
    </location>
</feature>
<gene>
    <name evidence="9" type="ORF">E4U13_006463</name>
</gene>
<dbReference type="Proteomes" id="UP000732380">
    <property type="component" value="Unassembled WGS sequence"/>
</dbReference>
<dbReference type="GO" id="GO:0000723">
    <property type="term" value="P:telomere maintenance"/>
    <property type="evidence" value="ECO:0007669"/>
    <property type="project" value="TreeGrafter"/>
</dbReference>
<feature type="region of interest" description="Disordered" evidence="7">
    <location>
        <begin position="1312"/>
        <end position="1370"/>
    </location>
</feature>
<feature type="region of interest" description="Disordered" evidence="7">
    <location>
        <begin position="1743"/>
        <end position="1765"/>
    </location>
</feature>
<feature type="compositionally biased region" description="Pro residues" evidence="7">
    <location>
        <begin position="1290"/>
        <end position="1299"/>
    </location>
</feature>
<evidence type="ECO:0000256" key="5">
    <source>
        <dbReference type="ARBA" id="ARBA00023242"/>
    </source>
</evidence>
<name>A0A9P7PUS0_9HYPO</name>
<feature type="region of interest" description="Disordered" evidence="7">
    <location>
        <begin position="1122"/>
        <end position="1299"/>
    </location>
</feature>
<evidence type="ECO:0000256" key="3">
    <source>
        <dbReference type="ARBA" id="ARBA00022454"/>
    </source>
</evidence>
<dbReference type="GO" id="GO:0140445">
    <property type="term" value="C:chromosome, telomeric repeat region"/>
    <property type="evidence" value="ECO:0007669"/>
    <property type="project" value="TreeGrafter"/>
</dbReference>
<evidence type="ECO:0000313" key="9">
    <source>
        <dbReference type="EMBL" id="KAG6108409.1"/>
    </source>
</evidence>
<feature type="compositionally biased region" description="Basic and acidic residues" evidence="7">
    <location>
        <begin position="1201"/>
        <end position="1214"/>
    </location>
</feature>
<feature type="region of interest" description="Disordered" evidence="7">
    <location>
        <begin position="1"/>
        <end position="28"/>
    </location>
</feature>
<evidence type="ECO:0000259" key="8">
    <source>
        <dbReference type="Pfam" id="PF12231"/>
    </source>
</evidence>
<feature type="compositionally biased region" description="Low complexity" evidence="7">
    <location>
        <begin position="1645"/>
        <end position="1655"/>
    </location>
</feature>
<feature type="region of interest" description="Disordered" evidence="7">
    <location>
        <begin position="1640"/>
        <end position="1673"/>
    </location>
</feature>
<evidence type="ECO:0000256" key="6">
    <source>
        <dbReference type="ARBA" id="ARBA00023306"/>
    </source>
</evidence>
<keyword evidence="4" id="KW-0779">Telomere</keyword>
<comment type="caution">
    <text evidence="9">The sequence shown here is derived from an EMBL/GenBank/DDBJ whole genome shotgun (WGS) entry which is preliminary data.</text>
</comment>
<feature type="compositionally biased region" description="Polar residues" evidence="7">
    <location>
        <begin position="1523"/>
        <end position="1533"/>
    </location>
</feature>
<dbReference type="EMBL" id="SRQM01000566">
    <property type="protein sequence ID" value="KAG6108409.1"/>
    <property type="molecule type" value="Genomic_DNA"/>
</dbReference>
<feature type="compositionally biased region" description="Polar residues" evidence="7">
    <location>
        <begin position="1226"/>
        <end position="1242"/>
    </location>
</feature>
<dbReference type="InterPro" id="IPR022031">
    <property type="entry name" value="Rif1_N"/>
</dbReference>
<reference evidence="9 10" key="1">
    <citation type="journal article" date="2020" name="bioRxiv">
        <title>Whole genome comparisons of ergot fungi reveals the divergence and evolution of species within the genus Claviceps are the result of varying mechanisms driving genome evolution and host range expansion.</title>
        <authorList>
            <person name="Wyka S.A."/>
            <person name="Mondo S.J."/>
            <person name="Liu M."/>
            <person name="Dettman J."/>
            <person name="Nalam V."/>
            <person name="Broders K.D."/>
        </authorList>
    </citation>
    <scope>NUCLEOTIDE SEQUENCE [LARGE SCALE GENOMIC DNA]</scope>
    <source>
        <strain evidence="9 10">LM576</strain>
    </source>
</reference>
<proteinExistence type="predicted"/>
<feature type="compositionally biased region" description="Basic and acidic residues" evidence="7">
    <location>
        <begin position="1176"/>
        <end position="1185"/>
    </location>
</feature>
<organism evidence="9 10">
    <name type="scientific">Claviceps humidiphila</name>
    <dbReference type="NCBI Taxonomy" id="1294629"/>
    <lineage>
        <taxon>Eukaryota</taxon>
        <taxon>Fungi</taxon>
        <taxon>Dikarya</taxon>
        <taxon>Ascomycota</taxon>
        <taxon>Pezizomycotina</taxon>
        <taxon>Sordariomycetes</taxon>
        <taxon>Hypocreomycetidae</taxon>
        <taxon>Hypocreales</taxon>
        <taxon>Clavicipitaceae</taxon>
        <taxon>Claviceps</taxon>
    </lineage>
</organism>